<evidence type="ECO:0000313" key="1">
    <source>
        <dbReference type="EMBL" id="OLP73501.1"/>
    </source>
</evidence>
<comment type="caution">
    <text evidence="1">The sequence shown here is derived from an EMBL/GenBank/DDBJ whole genome shotgun (WGS) entry which is preliminary data.</text>
</comment>
<proteinExistence type="predicted"/>
<reference evidence="1 2" key="1">
    <citation type="submission" date="2016-02" db="EMBL/GenBank/DDBJ databases">
        <title>Genome analysis of coral dinoflagellate symbionts highlights evolutionary adaptations to a symbiotic lifestyle.</title>
        <authorList>
            <person name="Aranda M."/>
            <person name="Li Y."/>
            <person name="Liew Y.J."/>
            <person name="Baumgarten S."/>
            <person name="Simakov O."/>
            <person name="Wilson M."/>
            <person name="Piel J."/>
            <person name="Ashoor H."/>
            <person name="Bougouffa S."/>
            <person name="Bajic V.B."/>
            <person name="Ryu T."/>
            <person name="Ravasi T."/>
            <person name="Bayer T."/>
            <person name="Micklem G."/>
            <person name="Kim H."/>
            <person name="Bhak J."/>
            <person name="Lajeunesse T.C."/>
            <person name="Voolstra C.R."/>
        </authorList>
    </citation>
    <scope>NUCLEOTIDE SEQUENCE [LARGE SCALE GENOMIC DNA]</scope>
    <source>
        <strain evidence="1 2">CCMP2467</strain>
    </source>
</reference>
<gene>
    <name evidence="1" type="ORF">AK812_SmicGene47239</name>
</gene>
<sequence length="70" mass="8305">MNLQVQQQVVPQKMLKQRVVNMTNSRAQVWTNPFVNQTYGVWDQVSELFVNSRSARDAFKFTFQNDFSFE</sequence>
<evidence type="ECO:0000313" key="2">
    <source>
        <dbReference type="Proteomes" id="UP000186817"/>
    </source>
</evidence>
<accession>A0A1Q9BS39</accession>
<name>A0A1Q9BS39_SYMMI</name>
<dbReference type="Proteomes" id="UP000186817">
    <property type="component" value="Unassembled WGS sequence"/>
</dbReference>
<protein>
    <submittedName>
        <fullName evidence="1">Uncharacterized protein</fullName>
    </submittedName>
</protein>
<dbReference type="AlphaFoldDB" id="A0A1Q9BS39"/>
<feature type="non-terminal residue" evidence="1">
    <location>
        <position position="70"/>
    </location>
</feature>
<keyword evidence="2" id="KW-1185">Reference proteome</keyword>
<dbReference type="EMBL" id="LSRX01005345">
    <property type="protein sequence ID" value="OLP73501.1"/>
    <property type="molecule type" value="Genomic_DNA"/>
</dbReference>
<organism evidence="1 2">
    <name type="scientific">Symbiodinium microadriaticum</name>
    <name type="common">Dinoflagellate</name>
    <name type="synonym">Zooxanthella microadriatica</name>
    <dbReference type="NCBI Taxonomy" id="2951"/>
    <lineage>
        <taxon>Eukaryota</taxon>
        <taxon>Sar</taxon>
        <taxon>Alveolata</taxon>
        <taxon>Dinophyceae</taxon>
        <taxon>Suessiales</taxon>
        <taxon>Symbiodiniaceae</taxon>
        <taxon>Symbiodinium</taxon>
    </lineage>
</organism>
<dbReference type="OrthoDB" id="425180at2759"/>